<dbReference type="InterPro" id="IPR020449">
    <property type="entry name" value="Tscrpt_reg_AraC-type_HTH"/>
</dbReference>
<evidence type="ECO:0000256" key="1">
    <source>
        <dbReference type="ARBA" id="ARBA00023015"/>
    </source>
</evidence>
<name>A0ABU1MTL2_9CAUL</name>
<evidence type="ECO:0000256" key="2">
    <source>
        <dbReference type="ARBA" id="ARBA00023125"/>
    </source>
</evidence>
<dbReference type="InterPro" id="IPR050204">
    <property type="entry name" value="AraC_XylS_family_regulators"/>
</dbReference>
<dbReference type="InterPro" id="IPR018060">
    <property type="entry name" value="HTH_AraC"/>
</dbReference>
<dbReference type="Proteomes" id="UP001262754">
    <property type="component" value="Unassembled WGS sequence"/>
</dbReference>
<dbReference type="RefSeq" id="WP_163230428.1">
    <property type="nucleotide sequence ID" value="NZ_BMLD01000005.1"/>
</dbReference>
<dbReference type="InterPro" id="IPR009057">
    <property type="entry name" value="Homeodomain-like_sf"/>
</dbReference>
<dbReference type="SMART" id="SM00342">
    <property type="entry name" value="HTH_ARAC"/>
    <property type="match status" value="1"/>
</dbReference>
<dbReference type="Pfam" id="PF14525">
    <property type="entry name" value="AraC_binding_2"/>
    <property type="match status" value="1"/>
</dbReference>
<evidence type="ECO:0000256" key="3">
    <source>
        <dbReference type="ARBA" id="ARBA00023163"/>
    </source>
</evidence>
<dbReference type="PROSITE" id="PS01124">
    <property type="entry name" value="HTH_ARAC_FAMILY_2"/>
    <property type="match status" value="1"/>
</dbReference>
<gene>
    <name evidence="5" type="ORF">J2800_000239</name>
</gene>
<keyword evidence="6" id="KW-1185">Reference proteome</keyword>
<proteinExistence type="predicted"/>
<keyword evidence="3" id="KW-0804">Transcription</keyword>
<dbReference type="EMBL" id="JAVDRL010000001">
    <property type="protein sequence ID" value="MDR6529524.1"/>
    <property type="molecule type" value="Genomic_DNA"/>
</dbReference>
<feature type="domain" description="HTH araC/xylS-type" evidence="4">
    <location>
        <begin position="213"/>
        <end position="313"/>
    </location>
</feature>
<dbReference type="Gene3D" id="1.10.10.60">
    <property type="entry name" value="Homeodomain-like"/>
    <property type="match status" value="1"/>
</dbReference>
<dbReference type="InterPro" id="IPR035418">
    <property type="entry name" value="AraC-bd_2"/>
</dbReference>
<dbReference type="Pfam" id="PF12833">
    <property type="entry name" value="HTH_18"/>
    <property type="match status" value="1"/>
</dbReference>
<keyword evidence="2" id="KW-0238">DNA-binding</keyword>
<dbReference type="PANTHER" id="PTHR46796">
    <property type="entry name" value="HTH-TYPE TRANSCRIPTIONAL ACTIVATOR RHAS-RELATED"/>
    <property type="match status" value="1"/>
</dbReference>
<comment type="caution">
    <text evidence="5">The sequence shown here is derived from an EMBL/GenBank/DDBJ whole genome shotgun (WGS) entry which is preliminary data.</text>
</comment>
<evidence type="ECO:0000313" key="5">
    <source>
        <dbReference type="EMBL" id="MDR6529524.1"/>
    </source>
</evidence>
<sequence length="313" mass="33765">MALSLDGQGGATRTGIGLEAWNALVASTFDNLVVDADREGFEGRMDVRDLGGMDLSRVASSAAVVRRGRASWAQRPYFKLHVQDLGRSLNLQDGREAVLDEGDLMLCDPARPYTIRFDDPNRMLVLRIPSERLADRMGDPEALCGRRLAGDGLAGALLTSFIRTLWTNAGQGAAPVGEAVQDAALSLLSAVARENEGGTRAVRDLDAGQGAGARIKRFIDENLCDPDLSVGRVAGALGVSPRYVQMVFAGMATTPLAYIRRKRLERAARTLREDGTACNITDLSFGLGFNDLSHFSRAFKAFYGVGPREFRAS</sequence>
<dbReference type="SUPFAM" id="SSF46689">
    <property type="entry name" value="Homeodomain-like"/>
    <property type="match status" value="1"/>
</dbReference>
<evidence type="ECO:0000313" key="6">
    <source>
        <dbReference type="Proteomes" id="UP001262754"/>
    </source>
</evidence>
<accession>A0ABU1MTL2</accession>
<dbReference type="PRINTS" id="PR00032">
    <property type="entry name" value="HTHARAC"/>
</dbReference>
<protein>
    <submittedName>
        <fullName evidence="5">AraC-like DNA-binding protein</fullName>
    </submittedName>
</protein>
<organism evidence="5 6">
    <name type="scientific">Caulobacter rhizosphaerae</name>
    <dbReference type="NCBI Taxonomy" id="2010972"/>
    <lineage>
        <taxon>Bacteria</taxon>
        <taxon>Pseudomonadati</taxon>
        <taxon>Pseudomonadota</taxon>
        <taxon>Alphaproteobacteria</taxon>
        <taxon>Caulobacterales</taxon>
        <taxon>Caulobacteraceae</taxon>
        <taxon>Caulobacter</taxon>
    </lineage>
</organism>
<keyword evidence="1" id="KW-0805">Transcription regulation</keyword>
<reference evidence="5 6" key="1">
    <citation type="submission" date="2023-07" db="EMBL/GenBank/DDBJ databases">
        <title>Sorghum-associated microbial communities from plants grown in Nebraska, USA.</title>
        <authorList>
            <person name="Schachtman D."/>
        </authorList>
    </citation>
    <scope>NUCLEOTIDE SEQUENCE [LARGE SCALE GENOMIC DNA]</scope>
    <source>
        <strain evidence="5 6">DS2154</strain>
    </source>
</reference>
<evidence type="ECO:0000259" key="4">
    <source>
        <dbReference type="PROSITE" id="PS01124"/>
    </source>
</evidence>
<dbReference type="PANTHER" id="PTHR46796:SF6">
    <property type="entry name" value="ARAC SUBFAMILY"/>
    <property type="match status" value="1"/>
</dbReference>